<feature type="transmembrane region" description="Helical" evidence="1">
    <location>
        <begin position="43"/>
        <end position="64"/>
    </location>
</feature>
<reference evidence="2" key="1">
    <citation type="journal article" date="2015" name="Nature">
        <title>Complex archaea that bridge the gap between prokaryotes and eukaryotes.</title>
        <authorList>
            <person name="Spang A."/>
            <person name="Saw J.H."/>
            <person name="Jorgensen S.L."/>
            <person name="Zaremba-Niedzwiedzka K."/>
            <person name="Martijn J."/>
            <person name="Lind A.E."/>
            <person name="van Eijk R."/>
            <person name="Schleper C."/>
            <person name="Guy L."/>
            <person name="Ettema T.J."/>
        </authorList>
    </citation>
    <scope>NUCLEOTIDE SEQUENCE</scope>
</reference>
<keyword evidence="1" id="KW-0472">Membrane</keyword>
<feature type="transmembrane region" description="Helical" evidence="1">
    <location>
        <begin position="12"/>
        <end position="37"/>
    </location>
</feature>
<sequence>VIVGAFIATKEFRILLIPITVTLGLVAGDLITINAMLLEANAILASLIMIPLTLIYAFSVVEWWKGSD</sequence>
<gene>
    <name evidence="2" type="ORF">LCGC14_2214890</name>
</gene>
<dbReference type="AlphaFoldDB" id="A0A0F9FQC3"/>
<feature type="non-terminal residue" evidence="2">
    <location>
        <position position="1"/>
    </location>
</feature>
<keyword evidence="1" id="KW-0812">Transmembrane</keyword>
<comment type="caution">
    <text evidence="2">The sequence shown here is derived from an EMBL/GenBank/DDBJ whole genome shotgun (WGS) entry which is preliminary data.</text>
</comment>
<proteinExistence type="predicted"/>
<accession>A0A0F9FQC3</accession>
<organism evidence="2">
    <name type="scientific">marine sediment metagenome</name>
    <dbReference type="NCBI Taxonomy" id="412755"/>
    <lineage>
        <taxon>unclassified sequences</taxon>
        <taxon>metagenomes</taxon>
        <taxon>ecological metagenomes</taxon>
    </lineage>
</organism>
<name>A0A0F9FQC3_9ZZZZ</name>
<evidence type="ECO:0000256" key="1">
    <source>
        <dbReference type="SAM" id="Phobius"/>
    </source>
</evidence>
<keyword evidence="1" id="KW-1133">Transmembrane helix</keyword>
<evidence type="ECO:0008006" key="3">
    <source>
        <dbReference type="Google" id="ProtNLM"/>
    </source>
</evidence>
<protein>
    <recommendedName>
        <fullName evidence="3">Membrane transport protein MMPL domain-containing protein</fullName>
    </recommendedName>
</protein>
<evidence type="ECO:0000313" key="2">
    <source>
        <dbReference type="EMBL" id="KKL59490.1"/>
    </source>
</evidence>
<dbReference type="EMBL" id="LAZR01029470">
    <property type="protein sequence ID" value="KKL59490.1"/>
    <property type="molecule type" value="Genomic_DNA"/>
</dbReference>